<name>A0A066YST5_9ACTN</name>
<keyword evidence="3" id="KW-1185">Reference proteome</keyword>
<proteinExistence type="predicted"/>
<accession>A0A066YST5</accession>
<dbReference type="HOGENOM" id="CLU_3311231_0_0_11"/>
<evidence type="ECO:0000256" key="1">
    <source>
        <dbReference type="SAM" id="MobiDB-lite"/>
    </source>
</evidence>
<evidence type="ECO:0000313" key="2">
    <source>
        <dbReference type="EMBL" id="KDN84277.1"/>
    </source>
</evidence>
<reference evidence="2 3" key="1">
    <citation type="submission" date="2014-05" db="EMBL/GenBank/DDBJ databases">
        <title>Draft Genome Sequence of Kitasatospora cheerisanensis KCTC 2395.</title>
        <authorList>
            <person name="Nam D.H."/>
        </authorList>
    </citation>
    <scope>NUCLEOTIDE SEQUENCE [LARGE SCALE GENOMIC DNA]</scope>
    <source>
        <strain evidence="2 3">KCTC 2395</strain>
    </source>
</reference>
<evidence type="ECO:0000313" key="3">
    <source>
        <dbReference type="Proteomes" id="UP000027178"/>
    </source>
</evidence>
<protein>
    <submittedName>
        <fullName evidence="2">Uncharacterized protein</fullName>
    </submittedName>
</protein>
<comment type="caution">
    <text evidence="2">The sequence shown here is derived from an EMBL/GenBank/DDBJ whole genome shotgun (WGS) entry which is preliminary data.</text>
</comment>
<feature type="compositionally biased region" description="Low complexity" evidence="1">
    <location>
        <begin position="16"/>
        <end position="25"/>
    </location>
</feature>
<sequence>MERGTEDLAAGRGVGVRRVGADADGSSLCDRADPARESW</sequence>
<dbReference type="EMBL" id="JNBY01000093">
    <property type="protein sequence ID" value="KDN84277.1"/>
    <property type="molecule type" value="Genomic_DNA"/>
</dbReference>
<feature type="compositionally biased region" description="Basic and acidic residues" evidence="1">
    <location>
        <begin position="30"/>
        <end position="39"/>
    </location>
</feature>
<dbReference type="AlphaFoldDB" id="A0A066YST5"/>
<feature type="region of interest" description="Disordered" evidence="1">
    <location>
        <begin position="1"/>
        <end position="39"/>
    </location>
</feature>
<gene>
    <name evidence="2" type="ORF">KCH_40680</name>
</gene>
<organism evidence="2 3">
    <name type="scientific">Kitasatospora cheerisanensis KCTC 2395</name>
    <dbReference type="NCBI Taxonomy" id="1348663"/>
    <lineage>
        <taxon>Bacteria</taxon>
        <taxon>Bacillati</taxon>
        <taxon>Actinomycetota</taxon>
        <taxon>Actinomycetes</taxon>
        <taxon>Kitasatosporales</taxon>
        <taxon>Streptomycetaceae</taxon>
        <taxon>Kitasatospora</taxon>
    </lineage>
</organism>
<dbReference type="Proteomes" id="UP000027178">
    <property type="component" value="Unassembled WGS sequence"/>
</dbReference>